<dbReference type="HOGENOM" id="CLU_2233647_0_0_5"/>
<dbReference type="KEGG" id="rga:RGR602_PC01311"/>
<dbReference type="RefSeq" id="WP_040115582.1">
    <property type="nucleotide sequence ID" value="NZ_CP006880.1"/>
</dbReference>
<sequence>MTSTNDFIAEIIRAANRVERLGNSEKRRLLRRAVATISSLRERTGIPSSNTSHDAVFDLQAIEVTVERRKPGEIKKALLMAADMIRTLHIVLDSGTQITTKGPE</sequence>
<proteinExistence type="predicted"/>
<accession>A0A0B4XFC1</accession>
<evidence type="ECO:0000313" key="2">
    <source>
        <dbReference type="Proteomes" id="UP000031368"/>
    </source>
</evidence>
<dbReference type="Proteomes" id="UP000031368">
    <property type="component" value="Plasmid pRgalR602c"/>
</dbReference>
<dbReference type="AlphaFoldDB" id="A0A0B4XFC1"/>
<geneLocation type="plasmid" evidence="1 2">
    <name>pRgalR602c</name>
</geneLocation>
<dbReference type="EMBL" id="CP006880">
    <property type="protein sequence ID" value="AJD45338.1"/>
    <property type="molecule type" value="Genomic_DNA"/>
</dbReference>
<keyword evidence="1" id="KW-0614">Plasmid</keyword>
<keyword evidence="2" id="KW-1185">Reference proteome</keyword>
<gene>
    <name evidence="1" type="ORF">RGR602_PC01311</name>
</gene>
<protein>
    <submittedName>
        <fullName evidence="1">Uncharacterized protein</fullName>
    </submittedName>
</protein>
<name>A0A0B4XFC1_9HYPH</name>
<organism evidence="1 2">
    <name type="scientific">Rhizobium gallicum bv. gallicum R602sp</name>
    <dbReference type="NCBI Taxonomy" id="1041138"/>
    <lineage>
        <taxon>Bacteria</taxon>
        <taxon>Pseudomonadati</taxon>
        <taxon>Pseudomonadota</taxon>
        <taxon>Alphaproteobacteria</taxon>
        <taxon>Hyphomicrobiales</taxon>
        <taxon>Rhizobiaceae</taxon>
        <taxon>Rhizobium/Agrobacterium group</taxon>
        <taxon>Rhizobium</taxon>
    </lineage>
</organism>
<reference evidence="1 2" key="1">
    <citation type="submission" date="2013-11" db="EMBL/GenBank/DDBJ databases">
        <title>Complete genome sequence of Rhizobium gallicum bv. gallicum R602.</title>
        <authorList>
            <person name="Bustos P."/>
            <person name="Santamaria R.I."/>
            <person name="Lozano L."/>
            <person name="Acosta J.L."/>
            <person name="Ormeno-Orrillo E."/>
            <person name="Rogel M.A."/>
            <person name="Romero D."/>
            <person name="Cevallos M.A."/>
            <person name="Martinez-Romero E."/>
            <person name="Gonzalez V."/>
        </authorList>
    </citation>
    <scope>NUCLEOTIDE SEQUENCE [LARGE SCALE GENOMIC DNA]</scope>
    <source>
        <strain evidence="1 2">R602</strain>
        <plasmid evidence="1 2">pRgalR602c</plasmid>
    </source>
</reference>
<evidence type="ECO:0000313" key="1">
    <source>
        <dbReference type="EMBL" id="AJD45338.1"/>
    </source>
</evidence>